<name>A0A8D0HIF4_SPHPU</name>
<evidence type="ECO:0000256" key="4">
    <source>
        <dbReference type="ARBA" id="ARBA00022900"/>
    </source>
</evidence>
<dbReference type="PRINTS" id="PR00759">
    <property type="entry name" value="BASICPTASE"/>
</dbReference>
<comment type="subcellular location">
    <subcellularLocation>
        <location evidence="1">Secreted</location>
    </subcellularLocation>
</comment>
<dbReference type="GO" id="GO:0005576">
    <property type="term" value="C:extracellular region"/>
    <property type="evidence" value="ECO:0007669"/>
    <property type="project" value="UniProtKB-SubCell"/>
</dbReference>
<dbReference type="InterPro" id="IPR036880">
    <property type="entry name" value="Kunitz_BPTI_sf"/>
</dbReference>
<dbReference type="Proteomes" id="UP000694392">
    <property type="component" value="Unplaced"/>
</dbReference>
<dbReference type="InterPro" id="IPR051388">
    <property type="entry name" value="Serpin_venom_toxin"/>
</dbReference>
<dbReference type="PROSITE" id="PS50279">
    <property type="entry name" value="BPTI_KUNITZ_2"/>
    <property type="match status" value="1"/>
</dbReference>
<dbReference type="GeneTree" id="ENSGT01030000235067"/>
<dbReference type="FunFam" id="4.10.410.10:FF:000011">
    <property type="entry name" value="Tissue factor pathway inhibitor"/>
    <property type="match status" value="1"/>
</dbReference>
<dbReference type="PROSITE" id="PS51390">
    <property type="entry name" value="WAP"/>
    <property type="match status" value="1"/>
</dbReference>
<keyword evidence="6" id="KW-0732">Signal</keyword>
<evidence type="ECO:0000313" key="10">
    <source>
        <dbReference type="Proteomes" id="UP000694392"/>
    </source>
</evidence>
<organism evidence="9 10">
    <name type="scientific">Sphenodon punctatus</name>
    <name type="common">Tuatara</name>
    <name type="synonym">Hatteria punctata</name>
    <dbReference type="NCBI Taxonomy" id="8508"/>
    <lineage>
        <taxon>Eukaryota</taxon>
        <taxon>Metazoa</taxon>
        <taxon>Chordata</taxon>
        <taxon>Craniata</taxon>
        <taxon>Vertebrata</taxon>
        <taxon>Euteleostomi</taxon>
        <taxon>Lepidosauria</taxon>
        <taxon>Sphenodontia</taxon>
        <taxon>Sphenodontidae</taxon>
        <taxon>Sphenodon</taxon>
    </lineage>
</organism>
<reference evidence="9" key="2">
    <citation type="submission" date="2025-09" db="UniProtKB">
        <authorList>
            <consortium name="Ensembl"/>
        </authorList>
    </citation>
    <scope>IDENTIFICATION</scope>
</reference>
<dbReference type="PROSITE" id="PS00280">
    <property type="entry name" value="BPTI_KUNITZ_1"/>
    <property type="match status" value="1"/>
</dbReference>
<evidence type="ECO:0000256" key="3">
    <source>
        <dbReference type="ARBA" id="ARBA00022690"/>
    </source>
</evidence>
<dbReference type="Ensembl" id="ENSSPUT00000026504.1">
    <property type="protein sequence ID" value="ENSSPUP00000024829.1"/>
    <property type="gene ID" value="ENSSPUG00000019038.1"/>
</dbReference>
<feature type="chain" id="PRO_5034863820" evidence="6">
    <location>
        <begin position="22"/>
        <end position="238"/>
    </location>
</feature>
<dbReference type="AlphaFoldDB" id="A0A8D0HIF4"/>
<dbReference type="PANTHER" id="PTHR46751:SF1">
    <property type="entry name" value="WAP FOUR-DISULFIDE CORE DOMAIN PROTEIN 6A"/>
    <property type="match status" value="1"/>
</dbReference>
<evidence type="ECO:0000259" key="8">
    <source>
        <dbReference type="PROSITE" id="PS51390"/>
    </source>
</evidence>
<feature type="domain" description="BPTI/Kunitz inhibitor" evidence="7">
    <location>
        <begin position="94"/>
        <end position="144"/>
    </location>
</feature>
<dbReference type="Gene3D" id="4.10.75.10">
    <property type="entry name" value="Elafin-like"/>
    <property type="match status" value="1"/>
</dbReference>
<keyword evidence="4" id="KW-0722">Serine protease inhibitor</keyword>
<dbReference type="InterPro" id="IPR002223">
    <property type="entry name" value="Kunitz_BPTI"/>
</dbReference>
<dbReference type="PANTHER" id="PTHR46751">
    <property type="entry name" value="EPPIN"/>
    <property type="match status" value="1"/>
</dbReference>
<dbReference type="CDD" id="cd00109">
    <property type="entry name" value="Kunitz-type"/>
    <property type="match status" value="1"/>
</dbReference>
<keyword evidence="5" id="KW-1015">Disulfide bond</keyword>
<dbReference type="SUPFAM" id="SSF57362">
    <property type="entry name" value="BPTI-like"/>
    <property type="match status" value="1"/>
</dbReference>
<accession>A0A8D0HIF4</accession>
<reference evidence="9" key="1">
    <citation type="submission" date="2025-08" db="UniProtKB">
        <authorList>
            <consortium name="Ensembl"/>
        </authorList>
    </citation>
    <scope>IDENTIFICATION</scope>
</reference>
<dbReference type="Pfam" id="PF00014">
    <property type="entry name" value="Kunitz_BPTI"/>
    <property type="match status" value="1"/>
</dbReference>
<dbReference type="SMART" id="SM00131">
    <property type="entry name" value="KU"/>
    <property type="match status" value="1"/>
</dbReference>
<evidence type="ECO:0000256" key="1">
    <source>
        <dbReference type="ARBA" id="ARBA00004613"/>
    </source>
</evidence>
<dbReference type="InterPro" id="IPR008197">
    <property type="entry name" value="WAP_dom"/>
</dbReference>
<evidence type="ECO:0000256" key="2">
    <source>
        <dbReference type="ARBA" id="ARBA00022525"/>
    </source>
</evidence>
<evidence type="ECO:0000313" key="9">
    <source>
        <dbReference type="Ensembl" id="ENSSPUP00000024829.1"/>
    </source>
</evidence>
<keyword evidence="2" id="KW-0964">Secreted</keyword>
<dbReference type="InterPro" id="IPR036645">
    <property type="entry name" value="Elafin-like_sf"/>
</dbReference>
<feature type="domain" description="WAP" evidence="8">
    <location>
        <begin position="31"/>
        <end position="90"/>
    </location>
</feature>
<proteinExistence type="predicted"/>
<dbReference type="Gene3D" id="4.10.410.10">
    <property type="entry name" value="Pancreatic trypsin inhibitor Kunitz domain"/>
    <property type="match status" value="1"/>
</dbReference>
<feature type="signal peptide" evidence="6">
    <location>
        <begin position="1"/>
        <end position="21"/>
    </location>
</feature>
<evidence type="ECO:0000259" key="7">
    <source>
        <dbReference type="PROSITE" id="PS50279"/>
    </source>
</evidence>
<sequence>MKTGGLLLSVALLALWIQVPSLRTPNPVSCFAAKPGYCYNVPPLGNGVDEANCSDCLTNGSCSSCSNDWHCPSQQKCCPADCGYTCQEAVLDICRLPSICGNCKAMFLRFFYNFSAKACEEFVYGGCGGNENNFETEEECSKACRRPRKCCCIGEGWVGSQRENANLGWWFSEGWEPASCQPGSLQRLFLGKGLCLHSQRDRRLAPTQQGSPGTCCSQTLGTERAPGGCAHCSVWPGN</sequence>
<dbReference type="Pfam" id="PF00095">
    <property type="entry name" value="WAP"/>
    <property type="match status" value="1"/>
</dbReference>
<evidence type="ECO:0000256" key="5">
    <source>
        <dbReference type="ARBA" id="ARBA00023157"/>
    </source>
</evidence>
<protein>
    <submittedName>
        <fullName evidence="9">Uncharacterized protein</fullName>
    </submittedName>
</protein>
<dbReference type="GO" id="GO:0004867">
    <property type="term" value="F:serine-type endopeptidase inhibitor activity"/>
    <property type="evidence" value="ECO:0007669"/>
    <property type="project" value="UniProtKB-KW"/>
</dbReference>
<evidence type="ECO:0000256" key="6">
    <source>
        <dbReference type="SAM" id="SignalP"/>
    </source>
</evidence>
<keyword evidence="3" id="KW-0646">Protease inhibitor</keyword>
<dbReference type="InterPro" id="IPR020901">
    <property type="entry name" value="Prtase_inh_Kunz-CS"/>
</dbReference>
<keyword evidence="10" id="KW-1185">Reference proteome</keyword>